<dbReference type="PANTHER" id="PTHR12804:SF0">
    <property type="entry name" value="SIGNAL PEPTIDASE COMPLEX SUBUNIT 3"/>
    <property type="match status" value="1"/>
</dbReference>
<evidence type="ECO:0000256" key="6">
    <source>
        <dbReference type="ARBA" id="ARBA00022989"/>
    </source>
</evidence>
<reference evidence="12 13" key="1">
    <citation type="submission" date="2024-07" db="EMBL/GenBank/DDBJ databases">
        <title>Draft sequence of the Neodothiora populina.</title>
        <authorList>
            <person name="Drown D.D."/>
            <person name="Schuette U.S."/>
            <person name="Buechlein A.B."/>
            <person name="Rusch D.R."/>
            <person name="Winton L.W."/>
            <person name="Adams G.A."/>
        </authorList>
    </citation>
    <scope>NUCLEOTIDE SEQUENCE [LARGE SCALE GENOMIC DNA]</scope>
    <source>
        <strain evidence="12 13">CPC 39397</strain>
    </source>
</reference>
<comment type="function">
    <text evidence="8">Essential component of the signal peptidase complex (SPC) which catalyzes the cleavage of N-terminal signal sequences from nascent proteins as they are translocated into the lumen of the endoplasmic reticulum. Essential for the SPC catalytic activity, possibly by stabilizing and positioning the active center of the complex close to the lumenal surface. Essential for viability.</text>
</comment>
<evidence type="ECO:0000256" key="2">
    <source>
        <dbReference type="ARBA" id="ARBA00009289"/>
    </source>
</evidence>
<dbReference type="InterPro" id="IPR007653">
    <property type="entry name" value="SPC3"/>
</dbReference>
<evidence type="ECO:0000256" key="5">
    <source>
        <dbReference type="ARBA" id="ARBA00022968"/>
    </source>
</evidence>
<protein>
    <recommendedName>
        <fullName evidence="9">Signal peptidase subunit 3</fullName>
    </recommendedName>
</protein>
<keyword evidence="13" id="KW-1185">Reference proteome</keyword>
<evidence type="ECO:0000313" key="12">
    <source>
        <dbReference type="EMBL" id="KAL1302967.1"/>
    </source>
</evidence>
<evidence type="ECO:0000256" key="8">
    <source>
        <dbReference type="ARBA" id="ARBA00045670"/>
    </source>
</evidence>
<evidence type="ECO:0000256" key="9">
    <source>
        <dbReference type="PIRNR" id="PIRNR016089"/>
    </source>
</evidence>
<comment type="similarity">
    <text evidence="2 9">Belongs to the SPCS3 family.</text>
</comment>
<evidence type="ECO:0000256" key="3">
    <source>
        <dbReference type="ARBA" id="ARBA00022692"/>
    </source>
</evidence>
<dbReference type="GeneID" id="95976987"/>
<keyword evidence="6 11" id="KW-1133">Transmembrane helix</keyword>
<evidence type="ECO:0000313" key="13">
    <source>
        <dbReference type="Proteomes" id="UP001562354"/>
    </source>
</evidence>
<keyword evidence="5" id="KW-0735">Signal-anchor</keyword>
<evidence type="ECO:0000256" key="4">
    <source>
        <dbReference type="ARBA" id="ARBA00022824"/>
    </source>
</evidence>
<dbReference type="Proteomes" id="UP001562354">
    <property type="component" value="Unassembled WGS sequence"/>
</dbReference>
<feature type="region of interest" description="Disordered" evidence="10">
    <location>
        <begin position="235"/>
        <end position="264"/>
    </location>
</feature>
<feature type="compositionally biased region" description="Basic and acidic residues" evidence="10">
    <location>
        <begin position="242"/>
        <end position="264"/>
    </location>
</feature>
<keyword evidence="4 9" id="KW-0256">Endoplasmic reticulum</keyword>
<gene>
    <name evidence="12" type="ORF">AAFC00_003285</name>
</gene>
<name>A0ABR3P9Y8_9PEZI</name>
<feature type="transmembrane region" description="Helical" evidence="11">
    <location>
        <begin position="12"/>
        <end position="32"/>
    </location>
</feature>
<dbReference type="PANTHER" id="PTHR12804">
    <property type="entry name" value="MICROSOMAL SIGNAL PEPTIDASE 23 KD SUBUNIT SPC22/23"/>
    <property type="match status" value="1"/>
</dbReference>
<comment type="subcellular location">
    <subcellularLocation>
        <location evidence="1">Endoplasmic reticulum membrane</location>
        <topology evidence="1">Single-pass type II membrane protein</topology>
    </subcellularLocation>
</comment>
<evidence type="ECO:0000256" key="7">
    <source>
        <dbReference type="ARBA" id="ARBA00023136"/>
    </source>
</evidence>
<feature type="compositionally biased region" description="Low complexity" evidence="10">
    <location>
        <begin position="133"/>
        <end position="143"/>
    </location>
</feature>
<dbReference type="RefSeq" id="XP_069199243.1">
    <property type="nucleotide sequence ID" value="XM_069342738.1"/>
</dbReference>
<sequence>MHSSLVRVQNVFGFFTTVAFTLGALIALSVVVSPQTPRAELRLRNVQVVKGRPHYYSARKEEYAHIKFDLDADLTSLFTWNTKQVFVYITATFASANTSSSSSSDSSSSEAIIWDAILPHPSAPEHANTYIHPSPSSSSSSTSRKSKLRAGLKSYPAGSAGPGILRLKSQKPKYQITTPWSKIGGLKDCRLHLRYNIQPWVGALTWSSEEDRGLAWKGVQGGESGTFEMPVVVNKVGGGEKGATKSRDDLRTETGAERRRGSPS</sequence>
<keyword evidence="7 9" id="KW-0472">Membrane</keyword>
<keyword evidence="3 11" id="KW-0812">Transmembrane</keyword>
<organism evidence="12 13">
    <name type="scientific">Neodothiora populina</name>
    <dbReference type="NCBI Taxonomy" id="2781224"/>
    <lineage>
        <taxon>Eukaryota</taxon>
        <taxon>Fungi</taxon>
        <taxon>Dikarya</taxon>
        <taxon>Ascomycota</taxon>
        <taxon>Pezizomycotina</taxon>
        <taxon>Dothideomycetes</taxon>
        <taxon>Dothideomycetidae</taxon>
        <taxon>Dothideales</taxon>
        <taxon>Dothioraceae</taxon>
        <taxon>Neodothiora</taxon>
    </lineage>
</organism>
<dbReference type="EMBL" id="JBFMKM010000012">
    <property type="protein sequence ID" value="KAL1302967.1"/>
    <property type="molecule type" value="Genomic_DNA"/>
</dbReference>
<evidence type="ECO:0000256" key="11">
    <source>
        <dbReference type="SAM" id="Phobius"/>
    </source>
</evidence>
<proteinExistence type="inferred from homology"/>
<accession>A0ABR3P9Y8</accession>
<dbReference type="PIRSF" id="PIRSF016089">
    <property type="entry name" value="SPC22"/>
    <property type="match status" value="1"/>
</dbReference>
<feature type="region of interest" description="Disordered" evidence="10">
    <location>
        <begin position="125"/>
        <end position="155"/>
    </location>
</feature>
<evidence type="ECO:0000256" key="10">
    <source>
        <dbReference type="SAM" id="MobiDB-lite"/>
    </source>
</evidence>
<comment type="caution">
    <text evidence="12">The sequence shown here is derived from an EMBL/GenBank/DDBJ whole genome shotgun (WGS) entry which is preliminary data.</text>
</comment>
<evidence type="ECO:0000256" key="1">
    <source>
        <dbReference type="ARBA" id="ARBA00004648"/>
    </source>
</evidence>
<dbReference type="Pfam" id="PF04573">
    <property type="entry name" value="SPC22"/>
    <property type="match status" value="1"/>
</dbReference>